<evidence type="ECO:0000256" key="2">
    <source>
        <dbReference type="ARBA" id="ARBA00004609"/>
    </source>
</evidence>
<name>A0A1G4HZ56_TRYEQ</name>
<reference evidence="9" key="1">
    <citation type="submission" date="2016-09" db="EMBL/GenBank/DDBJ databases">
        <authorList>
            <person name="Hebert L."/>
            <person name="Moumen B."/>
        </authorList>
    </citation>
    <scope>NUCLEOTIDE SEQUENCE [LARGE SCALE GENOMIC DNA]</scope>
    <source>
        <strain evidence="9">OVI</strain>
    </source>
</reference>
<dbReference type="GO" id="GO:0005886">
    <property type="term" value="C:plasma membrane"/>
    <property type="evidence" value="ECO:0007669"/>
    <property type="project" value="UniProtKB-SubCell"/>
</dbReference>
<feature type="region of interest" description="Disordered" evidence="8">
    <location>
        <begin position="205"/>
        <end position="225"/>
    </location>
</feature>
<evidence type="ECO:0000256" key="1">
    <source>
        <dbReference type="ARBA" id="ARBA00002523"/>
    </source>
</evidence>
<dbReference type="AlphaFoldDB" id="A0A1G4HZ56"/>
<keyword evidence="6" id="KW-0325">Glycoprotein</keyword>
<accession>A0A1G4HZ56</accession>
<feature type="compositionally biased region" description="Basic and acidic residues" evidence="8">
    <location>
        <begin position="237"/>
        <end position="262"/>
    </location>
</feature>
<keyword evidence="10" id="KW-1185">Reference proteome</keyword>
<dbReference type="EMBL" id="CZPT02000103">
    <property type="protein sequence ID" value="SCU64616.1"/>
    <property type="molecule type" value="Genomic_DNA"/>
</dbReference>
<keyword evidence="7" id="KW-0449">Lipoprotein</keyword>
<dbReference type="SUPFAM" id="SSF58087">
    <property type="entry name" value="Variant surface glycoprotein (N-terminal domain)"/>
    <property type="match status" value="1"/>
</dbReference>
<keyword evidence="3" id="KW-1003">Cell membrane</keyword>
<evidence type="ECO:0000256" key="7">
    <source>
        <dbReference type="ARBA" id="ARBA00023288"/>
    </source>
</evidence>
<comment type="function">
    <text evidence="1">VSG forms a coat on the surface of the parasite. The trypanosome evades the immune response of the host by expressing a series of antigenically distinct VSGs from an estimated 1000 VSG genes.</text>
</comment>
<proteinExistence type="predicted"/>
<feature type="compositionally biased region" description="Basic and acidic residues" evidence="8">
    <location>
        <begin position="207"/>
        <end position="225"/>
    </location>
</feature>
<dbReference type="Gene3D" id="1.10.470.10">
    <property type="entry name" value="Variant Surface Glycoprotein, subunit A, domain 2"/>
    <property type="match status" value="1"/>
</dbReference>
<evidence type="ECO:0000256" key="5">
    <source>
        <dbReference type="ARBA" id="ARBA00023136"/>
    </source>
</evidence>
<dbReference type="InterPro" id="IPR027446">
    <property type="entry name" value="VSG_C_dom_sf"/>
</dbReference>
<evidence type="ECO:0000256" key="4">
    <source>
        <dbReference type="ARBA" id="ARBA00022622"/>
    </source>
</evidence>
<dbReference type="SUPFAM" id="SSF118251">
    <property type="entry name" value="Variant surface glycoprotein MITAT 1.2, VSG 221, C-terminal domain"/>
    <property type="match status" value="1"/>
</dbReference>
<feature type="region of interest" description="Disordered" evidence="8">
    <location>
        <begin position="237"/>
        <end position="272"/>
    </location>
</feature>
<organism evidence="9 10">
    <name type="scientific">Trypanosoma equiperdum</name>
    <dbReference type="NCBI Taxonomy" id="5694"/>
    <lineage>
        <taxon>Eukaryota</taxon>
        <taxon>Discoba</taxon>
        <taxon>Euglenozoa</taxon>
        <taxon>Kinetoplastea</taxon>
        <taxon>Metakinetoplastina</taxon>
        <taxon>Trypanosomatida</taxon>
        <taxon>Trypanosomatidae</taxon>
        <taxon>Trypanosoma</taxon>
    </lineage>
</organism>
<dbReference type="VEuPathDB" id="TriTrypDB:TEOVI_000690700"/>
<comment type="subcellular location">
    <subcellularLocation>
        <location evidence="2">Cell membrane</location>
        <topology evidence="2">Lipid-anchor</topology>
        <topology evidence="2">GPI-anchor</topology>
    </subcellularLocation>
</comment>
<evidence type="ECO:0000256" key="3">
    <source>
        <dbReference type="ARBA" id="ARBA00022475"/>
    </source>
</evidence>
<keyword evidence="5" id="KW-0472">Membrane</keyword>
<dbReference type="GO" id="GO:0098552">
    <property type="term" value="C:side of membrane"/>
    <property type="evidence" value="ECO:0007669"/>
    <property type="project" value="UniProtKB-KW"/>
</dbReference>
<dbReference type="Proteomes" id="UP000195570">
    <property type="component" value="Unassembled WGS sequence"/>
</dbReference>
<protein>
    <submittedName>
        <fullName evidence="9">Trypanosome variant surface glycoprotein (A-type), putative</fullName>
    </submittedName>
</protein>
<dbReference type="RefSeq" id="XP_067076350.1">
    <property type="nucleotide sequence ID" value="XM_067220249.1"/>
</dbReference>
<keyword evidence="4" id="KW-0336">GPI-anchor</keyword>
<gene>
    <name evidence="9" type="ORF">TEOVI_000690700</name>
</gene>
<evidence type="ECO:0000256" key="8">
    <source>
        <dbReference type="SAM" id="MobiDB-lite"/>
    </source>
</evidence>
<comment type="caution">
    <text evidence="9">The sequence shown here is derived from an EMBL/GenBank/DDBJ whole genome shotgun (WGS) entry which is preliminary data.</text>
</comment>
<evidence type="ECO:0000256" key="6">
    <source>
        <dbReference type="ARBA" id="ARBA00023180"/>
    </source>
</evidence>
<evidence type="ECO:0000313" key="9">
    <source>
        <dbReference type="EMBL" id="SCU64616.1"/>
    </source>
</evidence>
<dbReference type="GeneID" id="92380841"/>
<feature type="compositionally biased region" description="Polar residues" evidence="8">
    <location>
        <begin position="263"/>
        <end position="272"/>
    </location>
</feature>
<sequence>MLGASEKCNLPSAQLAQGIIQDQNTQTLKCAGGYATVATTTATLAHKDVRDFTGSNYGSAQPTYKDAYDTCKGFASTDALKIWTYARPELTALKNSAMAKAAFKKNMLGSNKPYSSADDETGITEQMEQRYGPTGSFEKKTWQKVDDEQIDKAPFTECSGEDTKLSAITDIDTLSRALSYYSETTIQRKATKTAATEKSTKCSTVVKDQKQSPSKEECKEQKTKEPCEVAGCKFDKDKQDEEKCLPDPEAKTEKKDGEDGKHQNTNTTGSNSIVIRNTPHVLAFLLL</sequence>
<evidence type="ECO:0000313" key="10">
    <source>
        <dbReference type="Proteomes" id="UP000195570"/>
    </source>
</evidence>